<dbReference type="AlphaFoldDB" id="A0AAW2Z4R2"/>
<keyword evidence="5" id="KW-1185">Reference proteome</keyword>
<dbReference type="InterPro" id="IPR012340">
    <property type="entry name" value="NA-bd_OB-fold"/>
</dbReference>
<reference evidence="4 5" key="1">
    <citation type="submission" date="2024-03" db="EMBL/GenBank/DDBJ databases">
        <title>The Acrasis kona genome and developmental transcriptomes reveal deep origins of eukaryotic multicellular pathways.</title>
        <authorList>
            <person name="Sheikh S."/>
            <person name="Fu C.-J."/>
            <person name="Brown M.W."/>
            <person name="Baldauf S.L."/>
        </authorList>
    </citation>
    <scope>NUCLEOTIDE SEQUENCE [LARGE SCALE GENOMIC DNA]</scope>
    <source>
        <strain evidence="4 5">ATCC MYA-3509</strain>
    </source>
</reference>
<evidence type="ECO:0000256" key="2">
    <source>
        <dbReference type="ARBA" id="ARBA00009761"/>
    </source>
</evidence>
<dbReference type="GO" id="GO:0006260">
    <property type="term" value="P:DNA replication"/>
    <property type="evidence" value="ECO:0007669"/>
    <property type="project" value="InterPro"/>
</dbReference>
<dbReference type="SUPFAM" id="SSF50249">
    <property type="entry name" value="Nucleic acid-binding proteins"/>
    <property type="match status" value="1"/>
</dbReference>
<evidence type="ECO:0000256" key="1">
    <source>
        <dbReference type="ARBA" id="ARBA00004123"/>
    </source>
</evidence>
<proteinExistence type="inferred from homology"/>
<protein>
    <submittedName>
        <fullName evidence="4">Replication factor A3</fullName>
    </submittedName>
</protein>
<evidence type="ECO:0000313" key="4">
    <source>
        <dbReference type="EMBL" id="KAL0484781.1"/>
    </source>
</evidence>
<evidence type="ECO:0000256" key="3">
    <source>
        <dbReference type="ARBA" id="ARBA00023242"/>
    </source>
</evidence>
<comment type="caution">
    <text evidence="4">The sequence shown here is derived from an EMBL/GenBank/DDBJ whole genome shotgun (WGS) entry which is preliminary data.</text>
</comment>
<gene>
    <name evidence="4" type="ORF">AKO1_003675</name>
</gene>
<comment type="similarity">
    <text evidence="2">Belongs to the replication factor A protein 3 family.</text>
</comment>
<keyword evidence="3" id="KW-0539">Nucleus</keyword>
<dbReference type="Proteomes" id="UP001431209">
    <property type="component" value="Unassembled WGS sequence"/>
</dbReference>
<evidence type="ECO:0000313" key="5">
    <source>
        <dbReference type="Proteomes" id="UP001431209"/>
    </source>
</evidence>
<dbReference type="GO" id="GO:0003677">
    <property type="term" value="F:DNA binding"/>
    <property type="evidence" value="ECO:0007669"/>
    <property type="project" value="InterPro"/>
</dbReference>
<sequence>MSDMKFRVNFSLMEHYVSFQVLFVGELVRVETSQNCVIMKSSDNVDVNVFMDNTQNLYPGYVYEIVGIVEKDDQGTLYITQNSGTVPVFFTDSPDKFDFDSYNQMVDMTARTYQNIFYVTEEQAE</sequence>
<name>A0AAW2Z4R2_9EUKA</name>
<dbReference type="EMBL" id="JAOPGA020001068">
    <property type="protein sequence ID" value="KAL0484781.1"/>
    <property type="molecule type" value="Genomic_DNA"/>
</dbReference>
<organism evidence="4 5">
    <name type="scientific">Acrasis kona</name>
    <dbReference type="NCBI Taxonomy" id="1008807"/>
    <lineage>
        <taxon>Eukaryota</taxon>
        <taxon>Discoba</taxon>
        <taxon>Heterolobosea</taxon>
        <taxon>Tetramitia</taxon>
        <taxon>Eutetramitia</taxon>
        <taxon>Acrasidae</taxon>
        <taxon>Acrasis</taxon>
    </lineage>
</organism>
<accession>A0AAW2Z4R2</accession>
<comment type="subcellular location">
    <subcellularLocation>
        <location evidence="1">Nucleus</location>
    </subcellularLocation>
</comment>
<dbReference type="InterPro" id="IPR013970">
    <property type="entry name" value="Rfa2"/>
</dbReference>
<dbReference type="Pfam" id="PF08661">
    <property type="entry name" value="Rep_fac-A_3"/>
    <property type="match status" value="1"/>
</dbReference>
<dbReference type="GO" id="GO:0031981">
    <property type="term" value="C:nuclear lumen"/>
    <property type="evidence" value="ECO:0007669"/>
    <property type="project" value="UniProtKB-ARBA"/>
</dbReference>
<dbReference type="GO" id="GO:0006310">
    <property type="term" value="P:DNA recombination"/>
    <property type="evidence" value="ECO:0007669"/>
    <property type="project" value="InterPro"/>
</dbReference>
<dbReference type="Gene3D" id="2.40.50.140">
    <property type="entry name" value="Nucleic acid-binding proteins"/>
    <property type="match status" value="1"/>
</dbReference>
<dbReference type="GO" id="GO:0006281">
    <property type="term" value="P:DNA repair"/>
    <property type="evidence" value="ECO:0007669"/>
    <property type="project" value="InterPro"/>
</dbReference>